<protein>
    <submittedName>
        <fullName evidence="2">Major capsid protein</fullName>
    </submittedName>
</protein>
<evidence type="ECO:0000313" key="2">
    <source>
        <dbReference type="WBParaSite" id="RSKR_0000497100.1"/>
    </source>
</evidence>
<dbReference type="Proteomes" id="UP000095286">
    <property type="component" value="Unplaced"/>
</dbReference>
<name>A0AC35TVD4_9BILA</name>
<accession>A0AC35TVD4</accession>
<dbReference type="WBParaSite" id="RSKR_0000497100.1">
    <property type="protein sequence ID" value="RSKR_0000497100.1"/>
    <property type="gene ID" value="RSKR_0000497100"/>
</dbReference>
<evidence type="ECO:0000313" key="1">
    <source>
        <dbReference type="Proteomes" id="UP000095286"/>
    </source>
</evidence>
<organism evidence="1 2">
    <name type="scientific">Rhabditophanes sp. KR3021</name>
    <dbReference type="NCBI Taxonomy" id="114890"/>
    <lineage>
        <taxon>Eukaryota</taxon>
        <taxon>Metazoa</taxon>
        <taxon>Ecdysozoa</taxon>
        <taxon>Nematoda</taxon>
        <taxon>Chromadorea</taxon>
        <taxon>Rhabditida</taxon>
        <taxon>Tylenchina</taxon>
        <taxon>Panagrolaimomorpha</taxon>
        <taxon>Strongyloidoidea</taxon>
        <taxon>Alloionematidae</taxon>
        <taxon>Rhabditophanes</taxon>
    </lineage>
</organism>
<reference evidence="2" key="1">
    <citation type="submission" date="2016-11" db="UniProtKB">
        <authorList>
            <consortium name="WormBaseParasite"/>
        </authorList>
    </citation>
    <scope>IDENTIFICATION</scope>
    <source>
        <strain evidence="2">KR3021</strain>
    </source>
</reference>
<proteinExistence type="predicted"/>
<sequence length="319" mass="36197">MSGTKVKTLGPNEAPTAAFATNEYVLFRRPPVANALNFKVVRLTNEEKLPVIGIRSIKIIMSMSYMLNNVAATMSQFYLYVPNIPTNHATINHRTAVSVIGLPSDISNLNFLSIYSHTTKSYPALSPMPVIPVLYTTLNQKNAGFKYEDYPKLYNPPNYNYIDWAIKVKPDVANEHPFYSMYIVFMDNLFTICVDGASNLLRVHEWQDHESDEEVNEELSQTIENVSASENNLNNISDDLLNISIEIDDEKQSEPVENVTTEVADSDILNELFMEESINIDPSLFIQNNHELPMRIHCFAHQLNLLFADLFKLTELNAV</sequence>